<dbReference type="STRING" id="542832.A0A3M6VUL6"/>
<dbReference type="AlphaFoldDB" id="A0A3M6VUL6"/>
<keyword evidence="1" id="KW-1133">Transmembrane helix</keyword>
<feature type="transmembrane region" description="Helical" evidence="1">
    <location>
        <begin position="143"/>
        <end position="163"/>
    </location>
</feature>
<dbReference type="EMBL" id="QLLG01000001">
    <property type="protein sequence ID" value="RMX70474.1"/>
    <property type="molecule type" value="Genomic_DNA"/>
</dbReference>
<evidence type="ECO:0000256" key="1">
    <source>
        <dbReference type="SAM" id="Phobius"/>
    </source>
</evidence>
<evidence type="ECO:0000313" key="3">
    <source>
        <dbReference type="EMBL" id="RMX70474.1"/>
    </source>
</evidence>
<feature type="transmembrane region" description="Helical" evidence="1">
    <location>
        <begin position="252"/>
        <end position="270"/>
    </location>
</feature>
<keyword evidence="1" id="KW-0812">Transmembrane</keyword>
<accession>A0A3M6VUL6</accession>
<protein>
    <recommendedName>
        <fullName evidence="2">F-box domain-containing protein</fullName>
    </recommendedName>
</protein>
<dbReference type="InterPro" id="IPR001810">
    <property type="entry name" value="F-box_dom"/>
</dbReference>
<feature type="domain" description="F-box" evidence="2">
    <location>
        <begin position="40"/>
        <end position="74"/>
    </location>
</feature>
<evidence type="ECO:0000313" key="4">
    <source>
        <dbReference type="Proteomes" id="UP000282087"/>
    </source>
</evidence>
<name>A0A3M6VUL6_9STRA</name>
<dbReference type="Proteomes" id="UP000282087">
    <property type="component" value="Unassembled WGS sequence"/>
</dbReference>
<reference evidence="3 4" key="1">
    <citation type="submission" date="2018-06" db="EMBL/GenBank/DDBJ databases">
        <title>Comparative genomics of downy mildews reveals potential adaptations to biotrophy.</title>
        <authorList>
            <person name="Fletcher K."/>
            <person name="Klosterman S.J."/>
            <person name="Derevnina L."/>
            <person name="Martin F."/>
            <person name="Koike S."/>
            <person name="Reyes Chin-Wo S."/>
            <person name="Mou B."/>
            <person name="Michelmore R."/>
        </authorList>
    </citation>
    <scope>NUCLEOTIDE SEQUENCE [LARGE SCALE GENOMIC DNA]</scope>
    <source>
        <strain evidence="3 4">R14</strain>
    </source>
</reference>
<gene>
    <name evidence="3" type="ORF">DD238_000369</name>
</gene>
<comment type="caution">
    <text evidence="3">The sequence shown here is derived from an EMBL/GenBank/DDBJ whole genome shotgun (WGS) entry which is preliminary data.</text>
</comment>
<keyword evidence="4" id="KW-1185">Reference proteome</keyword>
<sequence length="287" mass="32775">MEFLRLTDQPRTSMVGDARQRNLNKRVKIHSKRLRRLWPRIATFLMPRDLVILGSTCRRLHRLLENDRVWQTQYDQVLHQHMTRLLLPHVTTKFDNDLSMKEKLRRVVHARHIHDPTNALQLRLREAEREIFRVKLQQHKVRSVVWINVPLVLALCCLSVWSYTIAVPDKDNLSATPAAQLRGTDASSSRPAVNPVKTFVLVTDLLLLVALMILSVGDLAGKALYTAGVLVAIEALVMLAELLVAWSAPLEIAHAVLVLLFLVFNVVLVAREKKDYARKLAAFLPSY</sequence>
<dbReference type="InterPro" id="IPR036047">
    <property type="entry name" value="F-box-like_dom_sf"/>
</dbReference>
<feature type="transmembrane region" description="Helical" evidence="1">
    <location>
        <begin position="198"/>
        <end position="216"/>
    </location>
</feature>
<organism evidence="3 4">
    <name type="scientific">Peronospora effusa</name>
    <dbReference type="NCBI Taxonomy" id="542832"/>
    <lineage>
        <taxon>Eukaryota</taxon>
        <taxon>Sar</taxon>
        <taxon>Stramenopiles</taxon>
        <taxon>Oomycota</taxon>
        <taxon>Peronosporomycetes</taxon>
        <taxon>Peronosporales</taxon>
        <taxon>Peronosporaceae</taxon>
        <taxon>Peronospora</taxon>
    </lineage>
</organism>
<dbReference type="SUPFAM" id="SSF81383">
    <property type="entry name" value="F-box domain"/>
    <property type="match status" value="1"/>
</dbReference>
<proteinExistence type="predicted"/>
<feature type="transmembrane region" description="Helical" evidence="1">
    <location>
        <begin position="223"/>
        <end position="246"/>
    </location>
</feature>
<evidence type="ECO:0000259" key="2">
    <source>
        <dbReference type="Pfam" id="PF12937"/>
    </source>
</evidence>
<keyword evidence="1" id="KW-0472">Membrane</keyword>
<dbReference type="Pfam" id="PF12937">
    <property type="entry name" value="F-box-like"/>
    <property type="match status" value="1"/>
</dbReference>
<dbReference type="VEuPathDB" id="FungiDB:DD237_007783"/>